<feature type="chain" id="PRO_5046201952" evidence="2">
    <location>
        <begin position="23"/>
        <end position="203"/>
    </location>
</feature>
<keyword evidence="2" id="KW-0732">Signal</keyword>
<dbReference type="InterPro" id="IPR005183">
    <property type="entry name" value="DUF305_CopM-like"/>
</dbReference>
<protein>
    <submittedName>
        <fullName evidence="4">DUF305 domain-containing protein</fullName>
    </submittedName>
</protein>
<keyword evidence="5" id="KW-1185">Reference proteome</keyword>
<evidence type="ECO:0000256" key="2">
    <source>
        <dbReference type="SAM" id="SignalP"/>
    </source>
</evidence>
<evidence type="ECO:0000313" key="4">
    <source>
        <dbReference type="EMBL" id="MFC3456378.1"/>
    </source>
</evidence>
<dbReference type="PANTHER" id="PTHR36933:SF1">
    <property type="entry name" value="SLL0788 PROTEIN"/>
    <property type="match status" value="1"/>
</dbReference>
<feature type="compositionally biased region" description="Basic and acidic residues" evidence="1">
    <location>
        <begin position="167"/>
        <end position="181"/>
    </location>
</feature>
<name>A0ABV7PE86_9PSEU</name>
<dbReference type="Proteomes" id="UP001595645">
    <property type="component" value="Unassembled WGS sequence"/>
</dbReference>
<dbReference type="InterPro" id="IPR012347">
    <property type="entry name" value="Ferritin-like"/>
</dbReference>
<organism evidence="4 5">
    <name type="scientific">Amycolatopsis speibonae</name>
    <dbReference type="NCBI Taxonomy" id="1450224"/>
    <lineage>
        <taxon>Bacteria</taxon>
        <taxon>Bacillati</taxon>
        <taxon>Actinomycetota</taxon>
        <taxon>Actinomycetes</taxon>
        <taxon>Pseudonocardiales</taxon>
        <taxon>Pseudonocardiaceae</taxon>
        <taxon>Amycolatopsis</taxon>
    </lineage>
</organism>
<evidence type="ECO:0000259" key="3">
    <source>
        <dbReference type="Pfam" id="PF03713"/>
    </source>
</evidence>
<dbReference type="PANTHER" id="PTHR36933">
    <property type="entry name" value="SLL0788 PROTEIN"/>
    <property type="match status" value="1"/>
</dbReference>
<dbReference type="Pfam" id="PF03713">
    <property type="entry name" value="DUF305"/>
    <property type="match status" value="1"/>
</dbReference>
<reference evidence="5" key="1">
    <citation type="journal article" date="2019" name="Int. J. Syst. Evol. Microbiol.">
        <title>The Global Catalogue of Microorganisms (GCM) 10K type strain sequencing project: providing services to taxonomists for standard genome sequencing and annotation.</title>
        <authorList>
            <consortium name="The Broad Institute Genomics Platform"/>
            <consortium name="The Broad Institute Genome Sequencing Center for Infectious Disease"/>
            <person name="Wu L."/>
            <person name="Ma J."/>
        </authorList>
    </citation>
    <scope>NUCLEOTIDE SEQUENCE [LARGE SCALE GENOMIC DNA]</scope>
    <source>
        <strain evidence="5">CGMCC 4.7676</strain>
    </source>
</reference>
<dbReference type="RefSeq" id="WP_378247686.1">
    <property type="nucleotide sequence ID" value="NZ_JBHRWK010000161.1"/>
</dbReference>
<dbReference type="Gene3D" id="1.20.1260.10">
    <property type="match status" value="1"/>
</dbReference>
<feature type="compositionally biased region" description="Polar residues" evidence="1">
    <location>
        <begin position="184"/>
        <end position="193"/>
    </location>
</feature>
<accession>A0ABV7PE86</accession>
<evidence type="ECO:0000256" key="1">
    <source>
        <dbReference type="SAM" id="MobiDB-lite"/>
    </source>
</evidence>
<sequence>MPHAVLRSLPVALATALATALAAVVLAGCSDAAPRSQTPPPGSSPVAQQAAVPFNDADLTFARQALAHHQQGVDLASLAETRAANEQLKALAKRIIDTHEPEIARLSGLIESWGQPAPDDPNIEHVQHDGYIGPDDMAGLAGLSGKDFDRQFVTRLLRQREAGVRIADAETQHGRNPDARDLAATTSRSQQQEIGDLRGFQNG</sequence>
<evidence type="ECO:0000313" key="5">
    <source>
        <dbReference type="Proteomes" id="UP001595645"/>
    </source>
</evidence>
<dbReference type="EMBL" id="JBHRWK010000161">
    <property type="protein sequence ID" value="MFC3456378.1"/>
    <property type="molecule type" value="Genomic_DNA"/>
</dbReference>
<feature type="signal peptide" evidence="2">
    <location>
        <begin position="1"/>
        <end position="22"/>
    </location>
</feature>
<dbReference type="PROSITE" id="PS51257">
    <property type="entry name" value="PROKAR_LIPOPROTEIN"/>
    <property type="match status" value="1"/>
</dbReference>
<proteinExistence type="predicted"/>
<comment type="caution">
    <text evidence="4">The sequence shown here is derived from an EMBL/GenBank/DDBJ whole genome shotgun (WGS) entry which is preliminary data.</text>
</comment>
<feature type="region of interest" description="Disordered" evidence="1">
    <location>
        <begin position="167"/>
        <end position="203"/>
    </location>
</feature>
<gene>
    <name evidence="4" type="ORF">ACFOSH_43760</name>
</gene>
<feature type="domain" description="DUF305" evidence="3">
    <location>
        <begin position="58"/>
        <end position="199"/>
    </location>
</feature>